<keyword evidence="3" id="KW-1185">Reference proteome</keyword>
<evidence type="ECO:0000313" key="2">
    <source>
        <dbReference type="EMBL" id="GHA15210.1"/>
    </source>
</evidence>
<evidence type="ECO:0008006" key="4">
    <source>
        <dbReference type="Google" id="ProtNLM"/>
    </source>
</evidence>
<dbReference type="AlphaFoldDB" id="A0A918VQL9"/>
<dbReference type="Pfam" id="PF23899">
    <property type="entry name" value="SU10_portal"/>
    <property type="match status" value="1"/>
</dbReference>
<protein>
    <recommendedName>
        <fullName evidence="4">Phage portal protein</fullName>
    </recommendedName>
</protein>
<feature type="compositionally biased region" description="Basic and acidic residues" evidence="1">
    <location>
        <begin position="743"/>
        <end position="760"/>
    </location>
</feature>
<feature type="region of interest" description="Disordered" evidence="1">
    <location>
        <begin position="259"/>
        <end position="285"/>
    </location>
</feature>
<evidence type="ECO:0000313" key="3">
    <source>
        <dbReference type="Proteomes" id="UP000646579"/>
    </source>
</evidence>
<dbReference type="InterPro" id="IPR056909">
    <property type="entry name" value="SU10_portal"/>
</dbReference>
<comment type="caution">
    <text evidence="2">The sequence shown here is derived from an EMBL/GenBank/DDBJ whole genome shotgun (WGS) entry which is preliminary data.</text>
</comment>
<dbReference type="EMBL" id="BMZE01000001">
    <property type="protein sequence ID" value="GHA15210.1"/>
    <property type="molecule type" value="Genomic_DNA"/>
</dbReference>
<name>A0A918VQL9_9HYPH</name>
<feature type="region of interest" description="Disordered" evidence="1">
    <location>
        <begin position="734"/>
        <end position="760"/>
    </location>
</feature>
<accession>A0A918VQL9</accession>
<dbReference type="Proteomes" id="UP000646579">
    <property type="component" value="Unassembled WGS sequence"/>
</dbReference>
<gene>
    <name evidence="2" type="ORF">GCM10007989_07460</name>
</gene>
<reference evidence="2" key="2">
    <citation type="submission" date="2020-09" db="EMBL/GenBank/DDBJ databases">
        <authorList>
            <person name="Sun Q."/>
            <person name="Kim S."/>
        </authorList>
    </citation>
    <scope>NUCLEOTIDE SEQUENCE</scope>
    <source>
        <strain evidence="2">KCTC 32437</strain>
    </source>
</reference>
<organism evidence="2 3">
    <name type="scientific">Devosia pacifica</name>
    <dbReference type="NCBI Taxonomy" id="1335967"/>
    <lineage>
        <taxon>Bacteria</taxon>
        <taxon>Pseudomonadati</taxon>
        <taxon>Pseudomonadota</taxon>
        <taxon>Alphaproteobacteria</taxon>
        <taxon>Hyphomicrobiales</taxon>
        <taxon>Devosiaceae</taxon>
        <taxon>Devosia</taxon>
    </lineage>
</organism>
<proteinExistence type="predicted"/>
<dbReference type="RefSeq" id="WP_189423552.1">
    <property type="nucleotide sequence ID" value="NZ_BMZE01000001.1"/>
</dbReference>
<reference evidence="2" key="1">
    <citation type="journal article" date="2014" name="Int. J. Syst. Evol. Microbiol.">
        <title>Complete genome sequence of Corynebacterium casei LMG S-19264T (=DSM 44701T), isolated from a smear-ripened cheese.</title>
        <authorList>
            <consortium name="US DOE Joint Genome Institute (JGI-PGF)"/>
            <person name="Walter F."/>
            <person name="Albersmeier A."/>
            <person name="Kalinowski J."/>
            <person name="Ruckert C."/>
        </authorList>
    </citation>
    <scope>NUCLEOTIDE SEQUENCE</scope>
    <source>
        <strain evidence="2">KCTC 32437</strain>
    </source>
</reference>
<sequence>MARDEKMDETRLCNVVGDLVKDAEEYRNERSTDREKMMAFYDGDAKELQAYIPADKGRSQVVSRDVRAAVRKVLPSILRTILGNDEIVEYNPVGEGDEESAQQASDYVNYIALPECKGRTEIEDAINDAVKLRNGVIKWFVEEKVDTKTSRHSGLDEISFAQLVADDDVDVLEHSERQETVEVPGMGPTPVVLHDLKLRRTIKRKMPRIGVIAPENFLIHSDATSFDDAPILGEHCRLRRSDLVAMGYERDKIWALPTAGASDTEQDTEEAARRRDVLESESSDEATKAMQEIDYYDLLVKVDYDGDGIAELRRMVFAGGFSTENLLANDEWDEVNYANIVSERRPHQWEGNSASDEVMEIQKVKTVLLRQTMDNLYWQNNLQPIGQLGAITNPDAMLEPEFGKPIWVEEGVDVRAAVGFNQVPMVADKSFAMLEYMDGEITERTGISDASSGMAPDALQNMTAKASAMMEQAGIGQTEMMVRCIAESLKPVFRGLLKLIIENQDAPRTVRLRDEWVTFDPRSWNADMDAVVNIGLGAGTRERDMMMMQQVIGLQREILSSMGPAVGMQYVKPDNLYNGISKFVEAAGLKSIGLYFTQPDPQAIEQAIKAQAEQPSPEEIKAQAAMALEDKRTQGKMAIEQFKGQQKMAEFTAKIQADASKEREQRDADLITELQQIQAEAEARMEEAYIKAQSNAEDNAVDLQREQMKQQTEREWMGTQTDIAAAKIIADVQQSRETNAARSLDRQRQPDGNREGRSGQ</sequence>
<evidence type="ECO:0000256" key="1">
    <source>
        <dbReference type="SAM" id="MobiDB-lite"/>
    </source>
</evidence>